<evidence type="ECO:0000313" key="2">
    <source>
        <dbReference type="EMBL" id="UJO19186.1"/>
    </source>
</evidence>
<sequence length="127" mass="14242">MEDLARSMASEIRQGDCARTVFGTVHAQAPSITVQWVWILLPVSMITLCLIFLITTMKFSEDNSKAIWKPSTLATLFHGLEVVPYDDSGHLTISQMRLAASVKHVQLEEDRLADLNLLVSRDRFGEP</sequence>
<organism evidence="2 3">
    <name type="scientific">Passalora fulva</name>
    <name type="common">Tomato leaf mold</name>
    <name type="synonym">Cladosporium fulvum</name>
    <dbReference type="NCBI Taxonomy" id="5499"/>
    <lineage>
        <taxon>Eukaryota</taxon>
        <taxon>Fungi</taxon>
        <taxon>Dikarya</taxon>
        <taxon>Ascomycota</taxon>
        <taxon>Pezizomycotina</taxon>
        <taxon>Dothideomycetes</taxon>
        <taxon>Dothideomycetidae</taxon>
        <taxon>Mycosphaerellales</taxon>
        <taxon>Mycosphaerellaceae</taxon>
        <taxon>Fulvia</taxon>
    </lineage>
</organism>
<dbReference type="GeneID" id="71987555"/>
<accession>A0A9Q8PB47</accession>
<evidence type="ECO:0000256" key="1">
    <source>
        <dbReference type="SAM" id="Phobius"/>
    </source>
</evidence>
<dbReference type="EMBL" id="CP090168">
    <property type="protein sequence ID" value="UJO19186.1"/>
    <property type="molecule type" value="Genomic_DNA"/>
</dbReference>
<dbReference type="AlphaFoldDB" id="A0A9Q8PB47"/>
<keyword evidence="1" id="KW-0472">Membrane</keyword>
<dbReference type="Proteomes" id="UP000756132">
    <property type="component" value="Chromosome 6"/>
</dbReference>
<gene>
    <name evidence="2" type="ORF">CLAFUR5_07677</name>
</gene>
<keyword evidence="1" id="KW-0812">Transmembrane</keyword>
<protein>
    <submittedName>
        <fullName evidence="2">Uncharacterized protein</fullName>
    </submittedName>
</protein>
<dbReference type="PANTHER" id="PTHR35394">
    <property type="entry name" value="DUF3176 DOMAIN-CONTAINING PROTEIN"/>
    <property type="match status" value="1"/>
</dbReference>
<dbReference type="OrthoDB" id="5242705at2759"/>
<proteinExistence type="predicted"/>
<keyword evidence="1" id="KW-1133">Transmembrane helix</keyword>
<dbReference type="PANTHER" id="PTHR35394:SF5">
    <property type="entry name" value="DUF3176 DOMAIN-CONTAINING PROTEIN"/>
    <property type="match status" value="1"/>
</dbReference>
<dbReference type="RefSeq" id="XP_047763552.1">
    <property type="nucleotide sequence ID" value="XM_047906825.1"/>
</dbReference>
<reference evidence="2" key="2">
    <citation type="journal article" date="2022" name="Microb. Genom.">
        <title>A chromosome-scale genome assembly of the tomato pathogen Cladosporium fulvum reveals a compartmentalized genome architecture and the presence of a dispensable chromosome.</title>
        <authorList>
            <person name="Zaccaron A.Z."/>
            <person name="Chen L.H."/>
            <person name="Samaras A."/>
            <person name="Stergiopoulos I."/>
        </authorList>
    </citation>
    <scope>NUCLEOTIDE SEQUENCE</scope>
    <source>
        <strain evidence="2">Race5_Kim</strain>
    </source>
</reference>
<reference evidence="2" key="1">
    <citation type="submission" date="2021-12" db="EMBL/GenBank/DDBJ databases">
        <authorList>
            <person name="Zaccaron A."/>
            <person name="Stergiopoulos I."/>
        </authorList>
    </citation>
    <scope>NUCLEOTIDE SEQUENCE</scope>
    <source>
        <strain evidence="2">Race5_Kim</strain>
    </source>
</reference>
<keyword evidence="3" id="KW-1185">Reference proteome</keyword>
<feature type="transmembrane region" description="Helical" evidence="1">
    <location>
        <begin position="36"/>
        <end position="55"/>
    </location>
</feature>
<dbReference type="KEGG" id="ffu:CLAFUR5_07677"/>
<name>A0A9Q8PB47_PASFU</name>
<evidence type="ECO:0000313" key="3">
    <source>
        <dbReference type="Proteomes" id="UP000756132"/>
    </source>
</evidence>